<feature type="region of interest" description="Disordered" evidence="4">
    <location>
        <begin position="622"/>
        <end position="656"/>
    </location>
</feature>
<dbReference type="Gene3D" id="2.130.10.10">
    <property type="entry name" value="YVTN repeat-like/Quinoprotein amine dehydrogenase"/>
    <property type="match status" value="2"/>
</dbReference>
<dbReference type="InterPro" id="IPR036322">
    <property type="entry name" value="WD40_repeat_dom_sf"/>
</dbReference>
<evidence type="ECO:0000256" key="1">
    <source>
        <dbReference type="ARBA" id="ARBA00009713"/>
    </source>
</evidence>
<organism evidence="5 6">
    <name type="scientific">Cryptococcus depauperatus CBS 7841</name>
    <dbReference type="NCBI Taxonomy" id="1295531"/>
    <lineage>
        <taxon>Eukaryota</taxon>
        <taxon>Fungi</taxon>
        <taxon>Dikarya</taxon>
        <taxon>Basidiomycota</taxon>
        <taxon>Agaricomycotina</taxon>
        <taxon>Tremellomycetes</taxon>
        <taxon>Tremellales</taxon>
        <taxon>Cryptococcaceae</taxon>
        <taxon>Cryptococcus</taxon>
    </lineage>
</organism>
<feature type="compositionally biased region" description="Polar residues" evidence="4">
    <location>
        <begin position="630"/>
        <end position="640"/>
    </location>
</feature>
<reference evidence="5" key="2">
    <citation type="journal article" date="2022" name="Elife">
        <title>Obligate sexual reproduction of a homothallic fungus closely related to the Cryptococcus pathogenic species complex.</title>
        <authorList>
            <person name="Passer A.R."/>
            <person name="Clancey S.A."/>
            <person name="Shea T."/>
            <person name="David-Palma M."/>
            <person name="Averette A.F."/>
            <person name="Boekhout T."/>
            <person name="Porcel B.M."/>
            <person name="Nowrousian M."/>
            <person name="Cuomo C.A."/>
            <person name="Sun S."/>
            <person name="Heitman J."/>
            <person name="Coelho M.A."/>
        </authorList>
    </citation>
    <scope>NUCLEOTIDE SEQUENCE</scope>
    <source>
        <strain evidence="5">CBS 7841</strain>
    </source>
</reference>
<dbReference type="InterPro" id="IPR037593">
    <property type="entry name" value="MIOS/Sea4"/>
</dbReference>
<dbReference type="InterPro" id="IPR049092">
    <property type="entry name" value="MIOS_a-sol"/>
</dbReference>
<feature type="compositionally biased region" description="Low complexity" evidence="4">
    <location>
        <begin position="450"/>
        <end position="468"/>
    </location>
</feature>
<evidence type="ECO:0000256" key="4">
    <source>
        <dbReference type="SAM" id="MobiDB-lite"/>
    </source>
</evidence>
<accession>A0A1E3IG79</accession>
<name>A0A1E3IG79_9TREE</name>
<dbReference type="Pfam" id="PF17034">
    <property type="entry name" value="zinc_ribbon_16"/>
    <property type="match status" value="1"/>
</dbReference>
<dbReference type="GO" id="GO:0005737">
    <property type="term" value="C:cytoplasm"/>
    <property type="evidence" value="ECO:0007669"/>
    <property type="project" value="TreeGrafter"/>
</dbReference>
<dbReference type="InterPro" id="IPR031488">
    <property type="entry name" value="Zn_ribbon_mio"/>
</dbReference>
<keyword evidence="2" id="KW-0853">WD repeat</keyword>
<dbReference type="GeneID" id="91088664"/>
<dbReference type="GO" id="GO:1904263">
    <property type="term" value="P:positive regulation of TORC1 signaling"/>
    <property type="evidence" value="ECO:0007669"/>
    <property type="project" value="TreeGrafter"/>
</dbReference>
<dbReference type="AlphaFoldDB" id="A0A1E3IG79"/>
<dbReference type="RefSeq" id="XP_066069936.1">
    <property type="nucleotide sequence ID" value="XM_066213839.1"/>
</dbReference>
<dbReference type="InterPro" id="IPR015943">
    <property type="entry name" value="WD40/YVTN_repeat-like_dom_sf"/>
</dbReference>
<evidence type="ECO:0000313" key="6">
    <source>
        <dbReference type="Proteomes" id="UP000094043"/>
    </source>
</evidence>
<protein>
    <submittedName>
        <fullName evidence="5">Uncharacterized protein</fullName>
    </submittedName>
</protein>
<dbReference type="CDD" id="cd16691">
    <property type="entry name" value="mRING-H2-C3H3C2_Mio"/>
    <property type="match status" value="1"/>
</dbReference>
<keyword evidence="3" id="KW-0677">Repeat</keyword>
<evidence type="ECO:0000256" key="3">
    <source>
        <dbReference type="ARBA" id="ARBA00022737"/>
    </source>
</evidence>
<dbReference type="SUPFAM" id="SSF50978">
    <property type="entry name" value="WD40 repeat-like"/>
    <property type="match status" value="1"/>
</dbReference>
<dbReference type="OrthoDB" id="341486at2759"/>
<dbReference type="VEuPathDB" id="FungiDB:L203_03393"/>
<dbReference type="SMART" id="SM00320">
    <property type="entry name" value="WD40"/>
    <property type="match status" value="4"/>
</dbReference>
<dbReference type="PANTHER" id="PTHR16453">
    <property type="entry name" value="WD40 DOMAIN-CONTAINING PROTEIN MIO FAMILY MEMBER"/>
    <property type="match status" value="1"/>
</dbReference>
<dbReference type="EMBL" id="CP143788">
    <property type="protein sequence ID" value="WVN89236.1"/>
    <property type="molecule type" value="Genomic_DNA"/>
</dbReference>
<dbReference type="PANTHER" id="PTHR16453:SF9">
    <property type="entry name" value="GATOR COMPLEX PROTEIN MIOS"/>
    <property type="match status" value="1"/>
</dbReference>
<reference evidence="5" key="3">
    <citation type="submission" date="2024-01" db="EMBL/GenBank/DDBJ databases">
        <authorList>
            <person name="Coelho M.A."/>
            <person name="David-Palma M."/>
            <person name="Shea T."/>
            <person name="Sun S."/>
            <person name="Cuomo C.A."/>
            <person name="Heitman J."/>
        </authorList>
    </citation>
    <scope>NUCLEOTIDE SEQUENCE</scope>
    <source>
        <strain evidence="5">CBS 7841</strain>
    </source>
</reference>
<evidence type="ECO:0000256" key="2">
    <source>
        <dbReference type="ARBA" id="ARBA00022574"/>
    </source>
</evidence>
<dbReference type="Pfam" id="PF21719">
    <property type="entry name" value="MIOS_a-sol"/>
    <property type="match status" value="1"/>
</dbReference>
<reference evidence="5" key="1">
    <citation type="submission" date="2016-06" db="EMBL/GenBank/DDBJ databases">
        <authorList>
            <person name="Cuomo C."/>
            <person name="Litvintseva A."/>
            <person name="Heitman J."/>
            <person name="Chen Y."/>
            <person name="Sun S."/>
            <person name="Springer D."/>
            <person name="Dromer F."/>
            <person name="Young S."/>
            <person name="Zeng Q."/>
            <person name="Chapman S."/>
            <person name="Gujja S."/>
            <person name="Saif S."/>
            <person name="Birren B."/>
        </authorList>
    </citation>
    <scope>NUCLEOTIDE SEQUENCE</scope>
    <source>
        <strain evidence="5">CBS 7841</strain>
    </source>
</reference>
<gene>
    <name evidence="5" type="ORF">L203_104454</name>
</gene>
<dbReference type="InterPro" id="IPR001680">
    <property type="entry name" value="WD40_rpt"/>
</dbReference>
<keyword evidence="6" id="KW-1185">Reference proteome</keyword>
<dbReference type="Proteomes" id="UP000094043">
    <property type="component" value="Chromosome 5"/>
</dbReference>
<dbReference type="Pfam" id="PF00400">
    <property type="entry name" value="WD40"/>
    <property type="match status" value="2"/>
</dbReference>
<evidence type="ECO:0000313" key="5">
    <source>
        <dbReference type="EMBL" id="WVN89236.1"/>
    </source>
</evidence>
<feature type="region of interest" description="Disordered" evidence="4">
    <location>
        <begin position="450"/>
        <end position="476"/>
    </location>
</feature>
<feature type="compositionally biased region" description="Basic and acidic residues" evidence="4">
    <location>
        <begin position="644"/>
        <end position="655"/>
    </location>
</feature>
<dbReference type="KEGG" id="cdep:91088664"/>
<comment type="similarity">
    <text evidence="1">Belongs to the WD repeat mio family.</text>
</comment>
<feature type="region of interest" description="Disordered" evidence="4">
    <location>
        <begin position="410"/>
        <end position="433"/>
    </location>
</feature>
<proteinExistence type="inferred from homology"/>
<sequence length="1067" mass="118099">MSASESRRIALSDPHAVSPPRFVVGGQLSQMVSGDIKMYEWRKDEGKMAMLGFQTEVGQVRSLAWSPSPVYRHLLATGVSSGKTYIFNLSPSTLSLPMAATDVPQTVATLTVKHTRPVSSISFSTQDPNYLATGLERHRSDSSLLIWDIHDAVAASRIPVDGDPDWKRPEAHRLKTTVTSSFKSTSLSEPRPIQAYCPSEQITSVAFVPTVPHQLLASSSNKTIRLYDLRVPTHTTPREGANMAGSSAQWLTRACHGLSPNPTDQHLFASYESPPGQNNTVRLWDTRKPGTDVLNFEVLGHVLNLRWLDACRLGVGGREAGISIWDIVRYSSRHEEWVTLGGIREIVKPKHTLHSFTFSPPTQSGEADVMYVLRDGTISIGPVGFASVLSSSSRGDVAICTSSLTILDPDITLPRSKSDQPPASQPKDLDPIYRRNKFQLPPERITAILSQHSRSRSSSPAPSKFSRPVNTDGANTKELAGDAMTKSFMSGDRDWYEHDNEDLINERGEILGGYEGWRKVLGGDVSVVMRRRAMEGYGLGNLLLNAAVASKHPGKYKLAGVWEFLDHLIRAMTPALSSSGGYSLAHLGIYPIWTSFGTMDIFSTPLSPDALREKLVLSQYGQDRRPSWPGSRSASVTRAGTFTPRERKASDRPLQDVDPDYISAIQSINEARAAANEAVVHPGTVHAGVSSSSGRNGLRKLILTVCGENGEGEKSEVERLIKQGEKSKAAFKAFFRGDESETVKILMTSEDQNDNLLGSTIAGFMSQSASARGSEYFNLHWRNLVRRVDDPHIRAILSRIGGEDWESVLEEESIPLLDRIAVAVQHLDDQEFSQFLRGRMNRFTRSASLHMLPLTGLAPPALSLLARYLARTGDLQTVTLLSAFFPPNKLNDAEKEMVERWRETYRDMLDSWAMWSERCDFDIKWGQLQRTLGSKEEDLSMSRCCPICNNPVSKDIEQRLHQKNTLRGTPSVGWPSERTTVCMYCQNPLPRCDICLLHVDPYRPPSDVLEDTAYINDTIDAAYVFCMTCRHGGHACHVLPWFEGDLDGLPPHVVCPVAGCDCECADI</sequence>